<evidence type="ECO:0000313" key="9">
    <source>
        <dbReference type="EMBL" id="KAE9076970.1"/>
    </source>
</evidence>
<dbReference type="EMBL" id="QXFX01002443">
    <property type="protein sequence ID" value="KAE9076970.1"/>
    <property type="molecule type" value="Genomic_DNA"/>
</dbReference>
<evidence type="ECO:0000313" key="26">
    <source>
        <dbReference type="Proteomes" id="UP000488956"/>
    </source>
</evidence>
<keyword evidence="2 4" id="KW-0863">Zinc-finger</keyword>
<dbReference type="InterPro" id="IPR003656">
    <property type="entry name" value="Znf_BED"/>
</dbReference>
<evidence type="ECO:0000313" key="12">
    <source>
        <dbReference type="EMBL" id="KAE9177642.1"/>
    </source>
</evidence>
<evidence type="ECO:0000313" key="25">
    <source>
        <dbReference type="Proteomes" id="UP000486351"/>
    </source>
</evidence>
<dbReference type="EMBL" id="QXFZ01002437">
    <property type="protein sequence ID" value="KAE9077130.1"/>
    <property type="molecule type" value="Genomic_DNA"/>
</dbReference>
<keyword evidence="18" id="KW-1185">Reference proteome</keyword>
<evidence type="ECO:0000313" key="16">
    <source>
        <dbReference type="EMBL" id="KAE9296967.1"/>
    </source>
</evidence>
<keyword evidence="1" id="KW-0479">Metal-binding</keyword>
<protein>
    <recommendedName>
        <fullName evidence="6">BED-type domain-containing protein</fullName>
    </recommendedName>
</protein>
<evidence type="ECO:0000313" key="15">
    <source>
        <dbReference type="EMBL" id="KAE9282032.1"/>
    </source>
</evidence>
<feature type="region of interest" description="Disordered" evidence="5">
    <location>
        <begin position="97"/>
        <end position="158"/>
    </location>
</feature>
<evidence type="ECO:0000313" key="22">
    <source>
        <dbReference type="Proteomes" id="UP000441208"/>
    </source>
</evidence>
<evidence type="ECO:0000313" key="8">
    <source>
        <dbReference type="EMBL" id="KAE8978754.1"/>
    </source>
</evidence>
<feature type="region of interest" description="Disordered" evidence="5">
    <location>
        <begin position="286"/>
        <end position="306"/>
    </location>
</feature>
<evidence type="ECO:0000259" key="6">
    <source>
        <dbReference type="PROSITE" id="PS50808"/>
    </source>
</evidence>
<dbReference type="EMBL" id="QXGD01002426">
    <property type="protein sequence ID" value="KAE9188823.1"/>
    <property type="molecule type" value="Genomic_DNA"/>
</dbReference>
<feature type="compositionally biased region" description="Low complexity" evidence="5">
    <location>
        <begin position="112"/>
        <end position="130"/>
    </location>
</feature>
<dbReference type="EMBL" id="QXGA01002446">
    <property type="protein sequence ID" value="KAE9097613.1"/>
    <property type="molecule type" value="Genomic_DNA"/>
</dbReference>
<evidence type="ECO:0000313" key="13">
    <source>
        <dbReference type="EMBL" id="KAE9185868.1"/>
    </source>
</evidence>
<evidence type="ECO:0000313" key="10">
    <source>
        <dbReference type="EMBL" id="KAE9077130.1"/>
    </source>
</evidence>
<dbReference type="Proteomes" id="UP000488956">
    <property type="component" value="Unassembled WGS sequence"/>
</dbReference>
<dbReference type="GO" id="GO:0003677">
    <property type="term" value="F:DNA binding"/>
    <property type="evidence" value="ECO:0007669"/>
    <property type="project" value="InterPro"/>
</dbReference>
<sequence length="914" mass="98718">MASSVDVCSFFFEPVLDADAPPKPESEPAPTPDDPSQSKKRGRTKRVSLGGANRHRCRLCLNVYTQAASTGYTNLLTHLRIKHPDWEDMFGTQKLEPASVTTSPPTNSIHVTTSTSTTSPAATLSATSTSGVPKGKQGAGRKRGPVYQHYEDVPSSPGKTHKKMRCLYCHEDSPQISGRLKLHLSTKCPEAPENVKAQYAGAARLISNRKAGNAIKAEGAVKVDNMTKADGPVKVDNVSKDDGAVKVDNVSKEVEGAKAAPTVAKSTPVATPEKATIKPLHVKQPSPALRMPTQSPTPKQATTREAGNLHSFEDKLTTALVATKAPWSLLDNAAFREAMEILRPASGDLALTAARARTEVLDRLAQKYDHECRAALATSSAITLVINNTGAGGSGAKKTTFVALDEWRHAFVLAEGNGAAASPCVTEVLSVLSSLPCSSSSSKVFMCTPTSGAYARARQELLRTASSPTYPFTLTGVCMTQQTALLLRELIISSLSLEEALDNAVLTADALHVMPSLRERVFREVFSESDNGDVEGDANAFAQVSVTSWRSIAMAVKQATRLKRFLRSAISQEKQASSTTSPILRQLVDIRSSDMAWNALRHTAQLLAPLNFLSALSELQTTTSGQMLALWIWLLGAATRSPLLDGNSDALIARFMQRMECYVEDHFFACLVLDPRVHGAGLSVSGLRRARGVTVRVATSLIPNFNENNFIRSYNDYMKQTGDFGEPGVWNAANTANPMEFWGDYEGDPLHNQLAVVAKTVCSYVPHTSSIEELWAAHARRSSNSPTEAVSAEASKLHEKCTKIRHSVSVTGRADVKSVVTRFQTLLEGENEPSEEEMLQYNAAAQETIEQEGSAINLSVRTVLQSIQDGLKEDVAETTASATNLDASWFDISSTGLDKIRGTMEKFLSAAIQQ</sequence>
<evidence type="ECO:0000313" key="7">
    <source>
        <dbReference type="EMBL" id="KAE8924688.1"/>
    </source>
</evidence>
<feature type="compositionally biased region" description="Polar residues" evidence="5">
    <location>
        <begin position="292"/>
        <end position="305"/>
    </location>
</feature>
<proteinExistence type="predicted"/>
<dbReference type="EMBL" id="QXGB01002473">
    <property type="protein sequence ID" value="KAE9177642.1"/>
    <property type="molecule type" value="Genomic_DNA"/>
</dbReference>
<dbReference type="Proteomes" id="UP000441208">
    <property type="component" value="Unassembled WGS sequence"/>
</dbReference>
<dbReference type="Proteomes" id="UP000476176">
    <property type="component" value="Unassembled WGS sequence"/>
</dbReference>
<accession>A0A6A4BXS6</accession>
<reference evidence="17 18" key="1">
    <citation type="submission" date="2018-08" db="EMBL/GenBank/DDBJ databases">
        <title>Genomic investigation of the strawberry pathogen Phytophthora fragariae indicates pathogenicity is determined by transcriptional variation in three key races.</title>
        <authorList>
            <person name="Adams T.M."/>
            <person name="Armitage A.D."/>
            <person name="Sobczyk M.K."/>
            <person name="Bates H.J."/>
            <person name="Dunwell J.M."/>
            <person name="Nellist C.F."/>
            <person name="Harrison R.J."/>
        </authorList>
    </citation>
    <scope>NUCLEOTIDE SEQUENCE [LARGE SCALE GENOMIC DNA]</scope>
    <source>
        <strain evidence="15 19">A4</strain>
        <strain evidence="14 20">BC-1</strain>
        <strain evidence="13 24">BC-23</strain>
        <strain evidence="12 18">NOV-27</strain>
        <strain evidence="11 21">NOV-5</strain>
        <strain evidence="10 22">NOV-71</strain>
        <strain evidence="16 25">NOV-77</strain>
        <strain evidence="7 17">NOV-9</strain>
        <strain evidence="9 26">ONT-3</strain>
        <strain evidence="8 23">SCRP245</strain>
    </source>
</reference>
<evidence type="ECO:0000313" key="18">
    <source>
        <dbReference type="Proteomes" id="UP000433483"/>
    </source>
</evidence>
<evidence type="ECO:0000256" key="1">
    <source>
        <dbReference type="ARBA" id="ARBA00022723"/>
    </source>
</evidence>
<dbReference type="Proteomes" id="UP000429523">
    <property type="component" value="Unassembled WGS sequence"/>
</dbReference>
<gene>
    <name evidence="15" type="ORF">PF001_g23505</name>
    <name evidence="14" type="ORF">PF002_g25210</name>
    <name evidence="13" type="ORF">PF004_g23235</name>
    <name evidence="12" type="ORF">PF005_g24407</name>
    <name evidence="11" type="ORF">PF006_g23542</name>
    <name evidence="10" type="ORF">PF007_g24363</name>
    <name evidence="16" type="ORF">PF008_g23863</name>
    <name evidence="7" type="ORF">PF009_g25085</name>
    <name evidence="9" type="ORF">PF010_g23686</name>
    <name evidence="8" type="ORF">PF011_g23115</name>
</gene>
<feature type="domain" description="BED-type" evidence="6">
    <location>
        <begin position="141"/>
        <end position="195"/>
    </location>
</feature>
<dbReference type="GO" id="GO:0008270">
    <property type="term" value="F:zinc ion binding"/>
    <property type="evidence" value="ECO:0007669"/>
    <property type="project" value="UniProtKB-KW"/>
</dbReference>
<evidence type="ECO:0000256" key="3">
    <source>
        <dbReference type="ARBA" id="ARBA00022833"/>
    </source>
</evidence>
<evidence type="ECO:0000313" key="17">
    <source>
        <dbReference type="Proteomes" id="UP000429523"/>
    </source>
</evidence>
<evidence type="ECO:0000313" key="23">
    <source>
        <dbReference type="Proteomes" id="UP000460718"/>
    </source>
</evidence>
<dbReference type="AlphaFoldDB" id="A0A6A4BXS6"/>
<dbReference type="Proteomes" id="UP000440732">
    <property type="component" value="Unassembled WGS sequence"/>
</dbReference>
<comment type="caution">
    <text evidence="15">The sequence shown here is derived from an EMBL/GenBank/DDBJ whole genome shotgun (WGS) entry which is preliminary data.</text>
</comment>
<feature type="compositionally biased region" description="Polar residues" evidence="5">
    <location>
        <begin position="99"/>
        <end position="111"/>
    </location>
</feature>
<evidence type="ECO:0000313" key="24">
    <source>
        <dbReference type="Proteomes" id="UP000476176"/>
    </source>
</evidence>
<evidence type="ECO:0000256" key="4">
    <source>
        <dbReference type="PROSITE-ProRule" id="PRU00027"/>
    </source>
</evidence>
<evidence type="ECO:0000313" key="21">
    <source>
        <dbReference type="Proteomes" id="UP000440732"/>
    </source>
</evidence>
<feature type="region of interest" description="Disordered" evidence="5">
    <location>
        <begin position="16"/>
        <end position="49"/>
    </location>
</feature>
<evidence type="ECO:0000313" key="20">
    <source>
        <dbReference type="Proteomes" id="UP000440367"/>
    </source>
</evidence>
<dbReference type="Proteomes" id="UP000440367">
    <property type="component" value="Unassembled WGS sequence"/>
</dbReference>
<dbReference type="EMBL" id="QXGE01002423">
    <property type="protein sequence ID" value="KAE9282032.1"/>
    <property type="molecule type" value="Genomic_DNA"/>
</dbReference>
<name>A0A6A4BXS6_9STRA</name>
<dbReference type="EMBL" id="QXFY01002469">
    <property type="protein sequence ID" value="KAE9296967.1"/>
    <property type="molecule type" value="Genomic_DNA"/>
</dbReference>
<dbReference type="Proteomes" id="UP000433483">
    <property type="component" value="Unassembled WGS sequence"/>
</dbReference>
<evidence type="ECO:0000256" key="2">
    <source>
        <dbReference type="ARBA" id="ARBA00022771"/>
    </source>
</evidence>
<evidence type="ECO:0000313" key="14">
    <source>
        <dbReference type="EMBL" id="KAE9188823.1"/>
    </source>
</evidence>
<organism evidence="15 19">
    <name type="scientific">Phytophthora fragariae</name>
    <dbReference type="NCBI Taxonomy" id="53985"/>
    <lineage>
        <taxon>Eukaryota</taxon>
        <taxon>Sar</taxon>
        <taxon>Stramenopiles</taxon>
        <taxon>Oomycota</taxon>
        <taxon>Peronosporomycetes</taxon>
        <taxon>Peronosporales</taxon>
        <taxon>Peronosporaceae</taxon>
        <taxon>Phytophthora</taxon>
    </lineage>
</organism>
<evidence type="ECO:0000313" key="19">
    <source>
        <dbReference type="Proteomes" id="UP000437068"/>
    </source>
</evidence>
<evidence type="ECO:0000313" key="11">
    <source>
        <dbReference type="EMBL" id="KAE9097613.1"/>
    </source>
</evidence>
<dbReference type="Proteomes" id="UP000460718">
    <property type="component" value="Unassembled WGS sequence"/>
</dbReference>
<dbReference type="PROSITE" id="PS50808">
    <property type="entry name" value="ZF_BED"/>
    <property type="match status" value="1"/>
</dbReference>
<evidence type="ECO:0000256" key="5">
    <source>
        <dbReference type="SAM" id="MobiDB-lite"/>
    </source>
</evidence>
<keyword evidence="3" id="KW-0862">Zinc</keyword>
<dbReference type="Proteomes" id="UP000486351">
    <property type="component" value="Unassembled WGS sequence"/>
</dbReference>
<dbReference type="OrthoDB" id="111030at2759"/>
<dbReference type="EMBL" id="QXFW01002417">
    <property type="protein sequence ID" value="KAE8978754.1"/>
    <property type="molecule type" value="Genomic_DNA"/>
</dbReference>
<dbReference type="EMBL" id="QXGC01002459">
    <property type="protein sequence ID" value="KAE9185868.1"/>
    <property type="molecule type" value="Genomic_DNA"/>
</dbReference>
<dbReference type="Proteomes" id="UP000437068">
    <property type="component" value="Unassembled WGS sequence"/>
</dbReference>
<dbReference type="EMBL" id="QXGF01002438">
    <property type="protein sequence ID" value="KAE8924688.1"/>
    <property type="molecule type" value="Genomic_DNA"/>
</dbReference>